<dbReference type="GO" id="GO:0009060">
    <property type="term" value="P:aerobic respiration"/>
    <property type="evidence" value="ECO:0007669"/>
    <property type="project" value="TreeGrafter"/>
</dbReference>
<protein>
    <recommendedName>
        <fullName evidence="3 8">NADH-ubiquinone oxidoreductase chain 1</fullName>
        <ecNumber evidence="8">7.1.1.2</ecNumber>
    </recommendedName>
</protein>
<evidence type="ECO:0000256" key="2">
    <source>
        <dbReference type="ARBA" id="ARBA00010535"/>
    </source>
</evidence>
<accession>G8HSG5</accession>
<dbReference type="PROSITE" id="PS00667">
    <property type="entry name" value="COMPLEX1_ND1_1"/>
    <property type="match status" value="1"/>
</dbReference>
<keyword evidence="6 9" id="KW-0472">Membrane</keyword>
<feature type="transmembrane region" description="Helical" evidence="9">
    <location>
        <begin position="248"/>
        <end position="267"/>
    </location>
</feature>
<evidence type="ECO:0000256" key="6">
    <source>
        <dbReference type="ARBA" id="ARBA00023136"/>
    </source>
</evidence>
<reference evidence="10" key="2">
    <citation type="submission" date="2011-08" db="EMBL/GenBank/DDBJ databases">
        <authorList>
            <person name="Dayrat B."/>
        </authorList>
    </citation>
    <scope>NUCLEOTIDE SEQUENCE</scope>
</reference>
<evidence type="ECO:0000256" key="8">
    <source>
        <dbReference type="RuleBase" id="RU000473"/>
    </source>
</evidence>
<feature type="transmembrane region" description="Helical" evidence="9">
    <location>
        <begin position="6"/>
        <end position="25"/>
    </location>
</feature>
<dbReference type="Pfam" id="PF00146">
    <property type="entry name" value="NADHdh"/>
    <property type="match status" value="1"/>
</dbReference>
<comment type="similarity">
    <text evidence="2 7">Belongs to the complex I subunit 1 family.</text>
</comment>
<organism evidence="10">
    <name type="scientific">Succinea putris</name>
    <name type="common">European ambersnail</name>
    <dbReference type="NCBI Taxonomy" id="145427"/>
    <lineage>
        <taxon>Eukaryota</taxon>
        <taxon>Metazoa</taxon>
        <taxon>Spiralia</taxon>
        <taxon>Lophotrochozoa</taxon>
        <taxon>Mollusca</taxon>
        <taxon>Gastropoda</taxon>
        <taxon>Heterobranchia</taxon>
        <taxon>Euthyneura</taxon>
        <taxon>Panpulmonata</taxon>
        <taxon>Eupulmonata</taxon>
        <taxon>Stylommatophora</taxon>
        <taxon>Helicina</taxon>
        <taxon>Succineoidea</taxon>
        <taxon>Succineidae</taxon>
        <taxon>Succinea</taxon>
    </lineage>
</organism>
<comment type="subcellular location">
    <subcellularLocation>
        <location evidence="1">Membrane</location>
        <topology evidence="1">Multi-pass membrane protein</topology>
    </subcellularLocation>
    <subcellularLocation>
        <location evidence="7">Mitochondrion inner membrane</location>
        <topology evidence="7">Multi-pass membrane protein</topology>
    </subcellularLocation>
</comment>
<dbReference type="GO" id="GO:0008137">
    <property type="term" value="F:NADH dehydrogenase (ubiquinone) activity"/>
    <property type="evidence" value="ECO:0007669"/>
    <property type="project" value="UniProtKB-EC"/>
</dbReference>
<evidence type="ECO:0000256" key="4">
    <source>
        <dbReference type="ARBA" id="ARBA00022692"/>
    </source>
</evidence>
<name>G8HSG5_9EUPU</name>
<reference evidence="10" key="1">
    <citation type="journal article" date="2011" name="BMC Evol. Biol.">
        <title>Ten new complete mitochondrial genomes of pulmonates (Mollusca: Gastropoda) and their impact on phylogenetic relationships.</title>
        <authorList>
            <person name="White T.R."/>
            <person name="Conrad M.M."/>
            <person name="Tseng R."/>
            <person name="Balayan S."/>
            <person name="Golding R."/>
            <person name="de Frias Martins A.M."/>
            <person name="Dayrat B.A."/>
        </authorList>
    </citation>
    <scope>NUCLEOTIDE SEQUENCE</scope>
</reference>
<feature type="transmembrane region" description="Helical" evidence="9">
    <location>
        <begin position="218"/>
        <end position="242"/>
    </location>
</feature>
<feature type="transmembrane region" description="Helical" evidence="9">
    <location>
        <begin position="97"/>
        <end position="121"/>
    </location>
</feature>
<keyword evidence="8 10" id="KW-0496">Mitochondrion</keyword>
<feature type="transmembrane region" description="Helical" evidence="9">
    <location>
        <begin position="70"/>
        <end position="91"/>
    </location>
</feature>
<evidence type="ECO:0000256" key="9">
    <source>
        <dbReference type="SAM" id="Phobius"/>
    </source>
</evidence>
<gene>
    <name evidence="10" type="primary">nad1</name>
</gene>
<geneLocation type="mitochondrion" evidence="10"/>
<dbReference type="PANTHER" id="PTHR11432">
    <property type="entry name" value="NADH DEHYDROGENASE SUBUNIT 1"/>
    <property type="match status" value="1"/>
</dbReference>
<keyword evidence="7" id="KW-0520">NAD</keyword>
<sequence>MMINMLNFVITCLCILLSVAYFTLFERKVLGYCQIRWGPNKVSINGILQPISDALKLFLKENMSPIKSNYFIFYLVSVFGLFLMLYLWSLYPSDTSFFFFNYSIMLFICLSGMSVYFVMVAGWSSNSKYSFLGAMRAAAQSISYEVSMIFILLFPIMLNSTLSMNNSIFFYSSFLLLLMISRIWFISSLAETNRAPFDFAEGESELVSGFNIEYQGGLFALLFLSEYTSIILMSLMTVVWFFNISSSLIMVTFIMIIVFMYILIRAIYPRYRYDLLMMLCWKCFLPFSLAALMFIPFFLFKYDSY</sequence>
<dbReference type="GO" id="GO:0005743">
    <property type="term" value="C:mitochondrial inner membrane"/>
    <property type="evidence" value="ECO:0007669"/>
    <property type="project" value="UniProtKB-SubCell"/>
</dbReference>
<dbReference type="GO" id="GO:0003954">
    <property type="term" value="F:NADH dehydrogenase activity"/>
    <property type="evidence" value="ECO:0007669"/>
    <property type="project" value="TreeGrafter"/>
</dbReference>
<keyword evidence="5 9" id="KW-1133">Transmembrane helix</keyword>
<dbReference type="EC" id="7.1.1.2" evidence="8"/>
<comment type="catalytic activity">
    <reaction evidence="8">
        <text>a ubiquinone + NADH + 5 H(+)(in) = a ubiquinol + NAD(+) + 4 H(+)(out)</text>
        <dbReference type="Rhea" id="RHEA:29091"/>
        <dbReference type="Rhea" id="RHEA-COMP:9565"/>
        <dbReference type="Rhea" id="RHEA-COMP:9566"/>
        <dbReference type="ChEBI" id="CHEBI:15378"/>
        <dbReference type="ChEBI" id="CHEBI:16389"/>
        <dbReference type="ChEBI" id="CHEBI:17976"/>
        <dbReference type="ChEBI" id="CHEBI:57540"/>
        <dbReference type="ChEBI" id="CHEBI:57945"/>
        <dbReference type="EC" id="7.1.1.2"/>
    </reaction>
</comment>
<dbReference type="EMBL" id="JN627206">
    <property type="protein sequence ID" value="AEQ93929.1"/>
    <property type="molecule type" value="Genomic_DNA"/>
</dbReference>
<dbReference type="InterPro" id="IPR018086">
    <property type="entry name" value="NADH_UbQ_OxRdtase_su1_CS"/>
</dbReference>
<dbReference type="PROSITE" id="PS00668">
    <property type="entry name" value="COMPLEX1_ND1_2"/>
    <property type="match status" value="1"/>
</dbReference>
<dbReference type="HAMAP" id="MF_01350">
    <property type="entry name" value="NDH1_NuoH"/>
    <property type="match status" value="1"/>
</dbReference>
<feature type="transmembrane region" description="Helical" evidence="9">
    <location>
        <begin position="168"/>
        <end position="185"/>
    </location>
</feature>
<feature type="transmembrane region" description="Helical" evidence="9">
    <location>
        <begin position="279"/>
        <end position="300"/>
    </location>
</feature>
<proteinExistence type="inferred from homology"/>
<keyword evidence="4 7" id="KW-0812">Transmembrane</keyword>
<evidence type="ECO:0000256" key="5">
    <source>
        <dbReference type="ARBA" id="ARBA00022989"/>
    </source>
</evidence>
<feature type="transmembrane region" description="Helical" evidence="9">
    <location>
        <begin position="142"/>
        <end position="162"/>
    </location>
</feature>
<dbReference type="PANTHER" id="PTHR11432:SF3">
    <property type="entry name" value="NADH-UBIQUINONE OXIDOREDUCTASE CHAIN 1"/>
    <property type="match status" value="1"/>
</dbReference>
<evidence type="ECO:0000256" key="7">
    <source>
        <dbReference type="RuleBase" id="RU000471"/>
    </source>
</evidence>
<evidence type="ECO:0000256" key="3">
    <source>
        <dbReference type="ARBA" id="ARBA00021009"/>
    </source>
</evidence>
<evidence type="ECO:0000313" key="10">
    <source>
        <dbReference type="EMBL" id="AEQ93929.1"/>
    </source>
</evidence>
<keyword evidence="8" id="KW-0830">Ubiquinone</keyword>
<evidence type="ECO:0000256" key="1">
    <source>
        <dbReference type="ARBA" id="ARBA00004141"/>
    </source>
</evidence>
<dbReference type="InterPro" id="IPR001694">
    <property type="entry name" value="NADH_UbQ_OxRdtase_su1/FPO"/>
</dbReference>
<dbReference type="AlphaFoldDB" id="G8HSG5"/>